<dbReference type="Gene3D" id="2.40.160.20">
    <property type="match status" value="1"/>
</dbReference>
<reference evidence="4 5" key="1">
    <citation type="submission" date="2013-04" db="EMBL/GenBank/DDBJ databases">
        <title>The Genome Sequence of Parabacteroides goldsteinii DSM 19448.</title>
        <authorList>
            <consortium name="The Broad Institute Genomics Platform"/>
            <person name="Earl A."/>
            <person name="Ward D."/>
            <person name="Feldgarden M."/>
            <person name="Gevers D."/>
            <person name="Martens E."/>
            <person name="Sakamoto M."/>
            <person name="Benno Y."/>
            <person name="Song Y."/>
            <person name="Liu C."/>
            <person name="Lee J."/>
            <person name="Bolanos M."/>
            <person name="Vaisanen M.L."/>
            <person name="Finegold S.M."/>
            <person name="Walker B."/>
            <person name="Young S."/>
            <person name="Zeng Q."/>
            <person name="Gargeya S."/>
            <person name="Fitzgerald M."/>
            <person name="Haas B."/>
            <person name="Abouelleil A."/>
            <person name="Allen A.W."/>
            <person name="Alvarado L."/>
            <person name="Arachchi H.M."/>
            <person name="Berlin A.M."/>
            <person name="Chapman S.B."/>
            <person name="Gainer-Dewar J."/>
            <person name="Goldberg J."/>
            <person name="Griggs A."/>
            <person name="Gujja S."/>
            <person name="Hansen M."/>
            <person name="Howarth C."/>
            <person name="Imamovic A."/>
            <person name="Ireland A."/>
            <person name="Larimer J."/>
            <person name="McCowan C."/>
            <person name="Murphy C."/>
            <person name="Pearson M."/>
            <person name="Poon T.W."/>
            <person name="Priest M."/>
            <person name="Roberts A."/>
            <person name="Saif S."/>
            <person name="Shea T."/>
            <person name="Sisk P."/>
            <person name="Sykes S."/>
            <person name="Wortman J."/>
            <person name="Nusbaum C."/>
            <person name="Birren B."/>
        </authorList>
    </citation>
    <scope>NUCLEOTIDE SEQUENCE [LARGE SCALE GENOMIC DNA]</scope>
    <source>
        <strain evidence="4 5">DSM 19448</strain>
    </source>
</reference>
<feature type="domain" description="Outer membrane protein beta-barrel" evidence="3">
    <location>
        <begin position="257"/>
        <end position="393"/>
    </location>
</feature>
<evidence type="ECO:0000313" key="4">
    <source>
        <dbReference type="EMBL" id="KKB57699.1"/>
    </source>
</evidence>
<dbReference type="Pfam" id="PF13568">
    <property type="entry name" value="OMP_b-brl_2"/>
    <property type="match status" value="1"/>
</dbReference>
<dbReference type="InterPro" id="IPR025665">
    <property type="entry name" value="Beta-barrel_OMP_2"/>
</dbReference>
<accession>A0A0F5JJ12</accession>
<dbReference type="STRING" id="927665.HMPREF1535_01146"/>
<dbReference type="Proteomes" id="UP000033047">
    <property type="component" value="Unassembled WGS sequence"/>
</dbReference>
<dbReference type="PATRIC" id="fig|927665.4.peg.1171"/>
<dbReference type="HOGENOM" id="CLU_050662_0_0_10"/>
<feature type="region of interest" description="Disordered" evidence="1">
    <location>
        <begin position="124"/>
        <end position="176"/>
    </location>
</feature>
<feature type="transmembrane region" description="Helical" evidence="2">
    <location>
        <begin position="48"/>
        <end position="67"/>
    </location>
</feature>
<keyword evidence="2" id="KW-0812">Transmembrane</keyword>
<evidence type="ECO:0000259" key="3">
    <source>
        <dbReference type="Pfam" id="PF13568"/>
    </source>
</evidence>
<proteinExistence type="predicted"/>
<protein>
    <recommendedName>
        <fullName evidence="3">Outer membrane protein beta-barrel domain-containing protein</fullName>
    </recommendedName>
</protein>
<dbReference type="EMBL" id="AQHV01000008">
    <property type="protein sequence ID" value="KKB57699.1"/>
    <property type="molecule type" value="Genomic_DNA"/>
</dbReference>
<gene>
    <name evidence="4" type="ORF">HMPREF1535_01146</name>
</gene>
<keyword evidence="2" id="KW-0472">Membrane</keyword>
<feature type="compositionally biased region" description="Acidic residues" evidence="1">
    <location>
        <begin position="136"/>
        <end position="145"/>
    </location>
</feature>
<dbReference type="AlphaFoldDB" id="A0A0F5JJ12"/>
<sequence length="427" mass="48463">MRSDMDHREQLDDFSEFMKQKLEDHRLPVDDLCWEDIELRMKPRGQKWLWWAGSSVAAAVIALLFLFSPFRAGDGSYDGVVPPVASVQDEEKIYQETQENIPEETVPSVNESVPAKKLIAAARPDKPLQITGNEVPETEVAEEIQEQEKTMQQPDVEKSTKDTKEQPEKKQKKQDLYSYESKKYNFSSAGKKKTAESGWSINAGFGTGGHVSLGLGNGDLTMDMDNPSSSITPGNPGEVSPPPVKPPLFENSNVLPPEQYTEVDAALPLSFGVTVRKDFNRYIGVETGLVYTYLSSNLSTWDKVQYKSRLELHYLGIPVNLVVSLWQNPRWKIYLSGGFMMEKGLRSKQTENRFWQFEQVNNVEKKGINGLQWSLNASAGVSYRFYRDWSFYFEPRISHYFDNDQPPSIRTENSVIIGLGAGIRFDF</sequence>
<keyword evidence="2" id="KW-1133">Transmembrane helix</keyword>
<dbReference type="InterPro" id="IPR011250">
    <property type="entry name" value="OMP/PagP_B-barrel"/>
</dbReference>
<dbReference type="SUPFAM" id="SSF56925">
    <property type="entry name" value="OMPA-like"/>
    <property type="match status" value="1"/>
</dbReference>
<name>A0A0F5JJ12_9BACT</name>
<evidence type="ECO:0000256" key="2">
    <source>
        <dbReference type="SAM" id="Phobius"/>
    </source>
</evidence>
<evidence type="ECO:0000256" key="1">
    <source>
        <dbReference type="SAM" id="MobiDB-lite"/>
    </source>
</evidence>
<organism evidence="4 5">
    <name type="scientific">Parabacteroides goldsteinii DSM 19448 = WAL 12034</name>
    <dbReference type="NCBI Taxonomy" id="927665"/>
    <lineage>
        <taxon>Bacteria</taxon>
        <taxon>Pseudomonadati</taxon>
        <taxon>Bacteroidota</taxon>
        <taxon>Bacteroidia</taxon>
        <taxon>Bacteroidales</taxon>
        <taxon>Tannerellaceae</taxon>
        <taxon>Parabacteroides</taxon>
    </lineage>
</organism>
<comment type="caution">
    <text evidence="4">The sequence shown here is derived from an EMBL/GenBank/DDBJ whole genome shotgun (WGS) entry which is preliminary data.</text>
</comment>
<evidence type="ECO:0000313" key="5">
    <source>
        <dbReference type="Proteomes" id="UP000033047"/>
    </source>
</evidence>
<feature type="compositionally biased region" description="Basic and acidic residues" evidence="1">
    <location>
        <begin position="155"/>
        <end position="176"/>
    </location>
</feature>